<feature type="region of interest" description="Disordered" evidence="2">
    <location>
        <begin position="313"/>
        <end position="429"/>
    </location>
</feature>
<evidence type="ECO:0000313" key="3">
    <source>
        <dbReference type="EMBL" id="KAG7562249.1"/>
    </source>
</evidence>
<comment type="caution">
    <text evidence="3">The sequence shown here is derived from an EMBL/GenBank/DDBJ whole genome shotgun (WGS) entry which is preliminary data.</text>
</comment>
<dbReference type="EMBL" id="JABELV010000036">
    <property type="protein sequence ID" value="KAG7562249.1"/>
    <property type="molecule type" value="Genomic_DNA"/>
</dbReference>
<evidence type="ECO:0000313" key="4">
    <source>
        <dbReference type="Proteomes" id="UP000812966"/>
    </source>
</evidence>
<evidence type="ECO:0000256" key="1">
    <source>
        <dbReference type="SAM" id="Coils"/>
    </source>
</evidence>
<organism evidence="3 4">
    <name type="scientific">Filobasidium floriforme</name>
    <dbReference type="NCBI Taxonomy" id="5210"/>
    <lineage>
        <taxon>Eukaryota</taxon>
        <taxon>Fungi</taxon>
        <taxon>Dikarya</taxon>
        <taxon>Basidiomycota</taxon>
        <taxon>Agaricomycotina</taxon>
        <taxon>Tremellomycetes</taxon>
        <taxon>Filobasidiales</taxon>
        <taxon>Filobasidiaceae</taxon>
        <taxon>Filobasidium</taxon>
    </lineage>
</organism>
<dbReference type="Proteomes" id="UP000812966">
    <property type="component" value="Unassembled WGS sequence"/>
</dbReference>
<sequence>MTLDLPSESRDQPPPTDSRDRSITIRDQMEGDGRIHNSLAFALRGSIATLTARVAELHRAVQELQIKVDKSREKPECSEKEFVGDQFRSQLLPVIQETMTSVVNQLKDIKQQLPATIGTQLQTSLVTVKQDLQRLSSDNKQGQSLGDGLKNLQPMMTHLLTLLTPISQIPTTFTNFQQSVYSCLDKQSQSITRQDKTAGQLQQDAKRIIDATGQIISADDRNSAQVVRAIGQALNGQTAEIVRQVENRFSTILDEKLGEIESRLKEHVDIKFADLERTLIEALQAKAVHDDTQHPPAPTHINTAGALTRAISHDDPAENPIGPSTTTTLKRQLSVSSITASEPDCDQDPVHNESEGSAGRLLHKPDVQENSPAEFKIPSEDETYKSGSLDAVGGKAKETPTSWSSNRDRRKRRRMTVSPELSDLPLPDV</sequence>
<feature type="coiled-coil region" evidence="1">
    <location>
        <begin position="47"/>
        <end position="74"/>
    </location>
</feature>
<name>A0A8K0NRW3_9TREE</name>
<evidence type="ECO:0000256" key="2">
    <source>
        <dbReference type="SAM" id="MobiDB-lite"/>
    </source>
</evidence>
<gene>
    <name evidence="3" type="ORF">FFLO_02335</name>
</gene>
<keyword evidence="1" id="KW-0175">Coiled coil</keyword>
<reference evidence="3" key="1">
    <citation type="submission" date="2020-04" db="EMBL/GenBank/DDBJ databases">
        <title>Analysis of mating type loci in Filobasidium floriforme.</title>
        <authorList>
            <person name="Nowrousian M."/>
        </authorList>
    </citation>
    <scope>NUCLEOTIDE SEQUENCE</scope>
    <source>
        <strain evidence="3">CBS 6242</strain>
    </source>
</reference>
<protein>
    <submittedName>
        <fullName evidence="3">Uncharacterized protein</fullName>
    </submittedName>
</protein>
<feature type="region of interest" description="Disordered" evidence="2">
    <location>
        <begin position="1"/>
        <end position="21"/>
    </location>
</feature>
<dbReference type="AlphaFoldDB" id="A0A8K0NRW3"/>
<keyword evidence="4" id="KW-1185">Reference proteome</keyword>
<feature type="compositionally biased region" description="Basic and acidic residues" evidence="2">
    <location>
        <begin position="7"/>
        <end position="21"/>
    </location>
</feature>
<proteinExistence type="predicted"/>
<accession>A0A8K0NRW3</accession>
<feature type="compositionally biased region" description="Polar residues" evidence="2">
    <location>
        <begin position="322"/>
        <end position="340"/>
    </location>
</feature>